<evidence type="ECO:0000313" key="3">
    <source>
        <dbReference type="Proteomes" id="UP001595818"/>
    </source>
</evidence>
<keyword evidence="2" id="KW-0328">Glycosyltransferase</keyword>
<keyword evidence="3" id="KW-1185">Reference proteome</keyword>
<dbReference type="InterPro" id="IPR029044">
    <property type="entry name" value="Nucleotide-diphossugar_trans"/>
</dbReference>
<protein>
    <submittedName>
        <fullName evidence="2">Glycosyltransferase family 2 protein</fullName>
        <ecNumber evidence="2">2.4.-.-</ecNumber>
    </submittedName>
</protein>
<evidence type="ECO:0000313" key="2">
    <source>
        <dbReference type="EMBL" id="MFC4872850.1"/>
    </source>
</evidence>
<organism evidence="2 3">
    <name type="scientific">Negadavirga shengliensis</name>
    <dbReference type="NCBI Taxonomy" id="1389218"/>
    <lineage>
        <taxon>Bacteria</taxon>
        <taxon>Pseudomonadati</taxon>
        <taxon>Bacteroidota</taxon>
        <taxon>Cytophagia</taxon>
        <taxon>Cytophagales</taxon>
        <taxon>Cyclobacteriaceae</taxon>
        <taxon>Negadavirga</taxon>
    </lineage>
</organism>
<dbReference type="PANTHER" id="PTHR22916:SF3">
    <property type="entry name" value="UDP-GLCNAC:BETAGAL BETA-1,3-N-ACETYLGLUCOSAMINYLTRANSFERASE-LIKE PROTEIN 1"/>
    <property type="match status" value="1"/>
</dbReference>
<dbReference type="EMBL" id="JBHSJJ010000007">
    <property type="protein sequence ID" value="MFC4872850.1"/>
    <property type="molecule type" value="Genomic_DNA"/>
</dbReference>
<name>A0ABV9T294_9BACT</name>
<sequence>MESDFLVSVIIPVYNAEKYLEKAVLSAIELPEVGEIILVEDGSTDGSFVLCRKLSDKFSKVRLLSHPNGANRGAGASRNLGIKNANFSYIGFLDADDYFLPNRYSYSKKKFLDNPSIDAIYEPVGTQYLNDKAKLDYCKFKQIPLSQADNDISYPKIPYAGFEFFQAMVRGDNGFPCTDGITFKKTVFEKSGYFNEDLRLHQDAEFWIRASFNNYFTSGDHRDMIAVRFVHETNRITKRNYKSMFMYLDSLYRWSNQHIKGSREQLIIKKKYYDLKAKVILGKESVLSKVLWRVLYLLSI</sequence>
<gene>
    <name evidence="2" type="ORF">ACFPFU_14230</name>
</gene>
<dbReference type="GO" id="GO:0016757">
    <property type="term" value="F:glycosyltransferase activity"/>
    <property type="evidence" value="ECO:0007669"/>
    <property type="project" value="UniProtKB-KW"/>
</dbReference>
<keyword evidence="2" id="KW-0808">Transferase</keyword>
<dbReference type="PANTHER" id="PTHR22916">
    <property type="entry name" value="GLYCOSYLTRANSFERASE"/>
    <property type="match status" value="1"/>
</dbReference>
<proteinExistence type="predicted"/>
<dbReference type="Gene3D" id="3.90.550.10">
    <property type="entry name" value="Spore Coat Polysaccharide Biosynthesis Protein SpsA, Chain A"/>
    <property type="match status" value="1"/>
</dbReference>
<reference evidence="3" key="1">
    <citation type="journal article" date="2019" name="Int. J. Syst. Evol. Microbiol.">
        <title>The Global Catalogue of Microorganisms (GCM) 10K type strain sequencing project: providing services to taxonomists for standard genome sequencing and annotation.</title>
        <authorList>
            <consortium name="The Broad Institute Genomics Platform"/>
            <consortium name="The Broad Institute Genome Sequencing Center for Infectious Disease"/>
            <person name="Wu L."/>
            <person name="Ma J."/>
        </authorList>
    </citation>
    <scope>NUCLEOTIDE SEQUENCE [LARGE SCALE GENOMIC DNA]</scope>
    <source>
        <strain evidence="3">CGMCC 4.7466</strain>
    </source>
</reference>
<dbReference type="RefSeq" id="WP_377065429.1">
    <property type="nucleotide sequence ID" value="NZ_JBHSJJ010000007.1"/>
</dbReference>
<dbReference type="SUPFAM" id="SSF53448">
    <property type="entry name" value="Nucleotide-diphospho-sugar transferases"/>
    <property type="match status" value="1"/>
</dbReference>
<dbReference type="CDD" id="cd00761">
    <property type="entry name" value="Glyco_tranf_GTA_type"/>
    <property type="match status" value="1"/>
</dbReference>
<dbReference type="InterPro" id="IPR001173">
    <property type="entry name" value="Glyco_trans_2-like"/>
</dbReference>
<evidence type="ECO:0000259" key="1">
    <source>
        <dbReference type="Pfam" id="PF00535"/>
    </source>
</evidence>
<dbReference type="EC" id="2.4.-.-" evidence="2"/>
<dbReference type="Pfam" id="PF00535">
    <property type="entry name" value="Glycos_transf_2"/>
    <property type="match status" value="1"/>
</dbReference>
<comment type="caution">
    <text evidence="2">The sequence shown here is derived from an EMBL/GenBank/DDBJ whole genome shotgun (WGS) entry which is preliminary data.</text>
</comment>
<dbReference type="Proteomes" id="UP001595818">
    <property type="component" value="Unassembled WGS sequence"/>
</dbReference>
<feature type="domain" description="Glycosyltransferase 2-like" evidence="1">
    <location>
        <begin position="8"/>
        <end position="160"/>
    </location>
</feature>
<accession>A0ABV9T294</accession>